<reference evidence="1" key="1">
    <citation type="submission" date="2022-06" db="EMBL/GenBank/DDBJ databases">
        <authorList>
            <person name="Legras J.-L."/>
            <person name="Devillers H."/>
            <person name="Grondin C."/>
        </authorList>
    </citation>
    <scope>NUCLEOTIDE SEQUENCE</scope>
    <source>
        <strain evidence="1">CLIB 1444</strain>
    </source>
</reference>
<comment type="caution">
    <text evidence="1">The sequence shown here is derived from an EMBL/GenBank/DDBJ whole genome shotgun (WGS) entry which is preliminary data.</text>
</comment>
<keyword evidence="1" id="KW-0547">Nucleotide-binding</keyword>
<keyword evidence="1" id="KW-0347">Helicase</keyword>
<name>A0ACA9YCX0_9ASCO</name>
<gene>
    <name evidence="1" type="ORF">CLIB1444_12S00122</name>
</gene>
<dbReference type="EMBL" id="CALSDN010000012">
    <property type="protein sequence ID" value="CAH6722915.1"/>
    <property type="molecule type" value="Genomic_DNA"/>
</dbReference>
<accession>A0ACA9YCX0</accession>
<keyword evidence="1" id="KW-0378">Hydrolase</keyword>
<dbReference type="Proteomes" id="UP001152531">
    <property type="component" value="Unassembled WGS sequence"/>
</dbReference>
<sequence>MGHKSGVGRTFFFKTSKPFAPFPFPSFQPFHESQILSTTHNTFCRGQEPTLTNSELKREFTSPDQNALFCLLPHMKDHRHHQQAPISSFFSKRPKDRKVVGTTTPEKLGVKRSDSILSKASNNDGFDEFGSSDTSFDSPELNNFRNPLLNRNITQTSTKGFKKVLVDLTNSAESPERPAPVKRGYDDLLGTLNSMGSKKLKPTFVKPKIDTEFTSDVSLSKEQNVVLTQVVDKKKNVFYTGSAGTGKSVVLRQLVKRLQAKYGSSLVGVTASTGLAACNIGGQTLHRFLGIGLGTGEPKGMAKSIKAKPMLQKRWNMLKVLIIDEISMIDGILFSKLEELARLVRQNNKPFGGIQIVCTGDFFQLPPVGKNQSAKYCFEVPQWNQVIEKTILLTQVFRQSGDNELIDMLNALRFGDLDTHIVEKFMRLQTSKIYDDGIEPTELFPTREEVKRANDRRLQSLTTKSRTFVATDKTFDVYDSKLLDNLMCEQVLILKPGAQVMYLKNRDDNIVNGSIGKVIFMTTAEMYLKIQDVYGDAYLYDESLLQEINMLNERIGQVKEITPEQSIIYDQMPPERQVKFDVLMKEAQEETDTGIFPVINFKDKFGNDSVVFVTPEDFTIEVGGAGGKKREITRSQLPLLLSWAMSIHKAQGQTIQRLRVDLRRIFEKGQVYVALSRAVNKENLEIKNFDPKKIMASTAVKEFYSTLETF</sequence>
<evidence type="ECO:0000313" key="1">
    <source>
        <dbReference type="EMBL" id="CAH6722915.1"/>
    </source>
</evidence>
<proteinExistence type="predicted"/>
<keyword evidence="1" id="KW-0067">ATP-binding</keyword>
<keyword evidence="2" id="KW-1185">Reference proteome</keyword>
<protein>
    <submittedName>
        <fullName evidence="1">ATP-dependent DNA helicase Rrm3p</fullName>
    </submittedName>
</protein>
<organism evidence="1 2">
    <name type="scientific">[Candida] jaroonii</name>
    <dbReference type="NCBI Taxonomy" id="467808"/>
    <lineage>
        <taxon>Eukaryota</taxon>
        <taxon>Fungi</taxon>
        <taxon>Dikarya</taxon>
        <taxon>Ascomycota</taxon>
        <taxon>Saccharomycotina</taxon>
        <taxon>Pichiomycetes</taxon>
        <taxon>Debaryomycetaceae</taxon>
        <taxon>Yamadazyma</taxon>
    </lineage>
</organism>
<evidence type="ECO:0000313" key="2">
    <source>
        <dbReference type="Proteomes" id="UP001152531"/>
    </source>
</evidence>